<dbReference type="AlphaFoldDB" id="A0A225VI26"/>
<comment type="similarity">
    <text evidence="4">Belongs to the metallophosphoesterase superfamily. Purple acid phosphatase family.</text>
</comment>
<dbReference type="Pfam" id="PF16656">
    <property type="entry name" value="Pur_ac_phosph_N"/>
    <property type="match status" value="1"/>
</dbReference>
<evidence type="ECO:0000259" key="7">
    <source>
        <dbReference type="Pfam" id="PF16656"/>
    </source>
</evidence>
<dbReference type="GO" id="GO:0003993">
    <property type="term" value="F:acid phosphatase activity"/>
    <property type="evidence" value="ECO:0007669"/>
    <property type="project" value="UniProtKB-EC"/>
</dbReference>
<dbReference type="InterPro" id="IPR029052">
    <property type="entry name" value="Metallo-depent_PP-like"/>
</dbReference>
<keyword evidence="2 4" id="KW-0378">Hydrolase</keyword>
<comment type="catalytic activity">
    <reaction evidence="4">
        <text>a phosphate monoester + H2O = an alcohol + phosphate</text>
        <dbReference type="Rhea" id="RHEA:15017"/>
        <dbReference type="ChEBI" id="CHEBI:15377"/>
        <dbReference type="ChEBI" id="CHEBI:30879"/>
        <dbReference type="ChEBI" id="CHEBI:43474"/>
        <dbReference type="ChEBI" id="CHEBI:67140"/>
        <dbReference type="EC" id="3.1.3.2"/>
    </reaction>
</comment>
<dbReference type="SUPFAM" id="SSF49363">
    <property type="entry name" value="Purple acid phosphatase, N-terminal domain"/>
    <property type="match status" value="1"/>
</dbReference>
<name>A0A225VI26_9STRA</name>
<evidence type="ECO:0000256" key="3">
    <source>
        <dbReference type="ARBA" id="ARBA00023180"/>
    </source>
</evidence>
<dbReference type="InterPro" id="IPR015914">
    <property type="entry name" value="PAPs_N"/>
</dbReference>
<evidence type="ECO:0000313" key="9">
    <source>
        <dbReference type="Proteomes" id="UP000198211"/>
    </source>
</evidence>
<dbReference type="Gene3D" id="2.60.40.380">
    <property type="entry name" value="Purple acid phosphatase-like, N-terminal"/>
    <property type="match status" value="1"/>
</dbReference>
<evidence type="ECO:0000256" key="1">
    <source>
        <dbReference type="ARBA" id="ARBA00022729"/>
    </source>
</evidence>
<keyword evidence="1" id="KW-0732">Signal</keyword>
<feature type="domain" description="Calcineurin-like phosphoesterase" evidence="5">
    <location>
        <begin position="192"/>
        <end position="425"/>
    </location>
</feature>
<evidence type="ECO:0000259" key="5">
    <source>
        <dbReference type="Pfam" id="PF00149"/>
    </source>
</evidence>
<dbReference type="InterPro" id="IPR004843">
    <property type="entry name" value="Calcineurin-like_PHP"/>
</dbReference>
<dbReference type="GO" id="GO:0046872">
    <property type="term" value="F:metal ion binding"/>
    <property type="evidence" value="ECO:0007669"/>
    <property type="project" value="InterPro"/>
</dbReference>
<gene>
    <name evidence="8" type="ORF">PHMEG_00023984</name>
</gene>
<feature type="domain" description="Purple acid phosphatase N-terminal" evidence="7">
    <location>
        <begin position="82"/>
        <end position="179"/>
    </location>
</feature>
<feature type="non-terminal residue" evidence="8">
    <location>
        <position position="520"/>
    </location>
</feature>
<dbReference type="Gene3D" id="3.60.21.10">
    <property type="match status" value="1"/>
</dbReference>
<dbReference type="Pfam" id="PF14008">
    <property type="entry name" value="Metallophos_C"/>
    <property type="match status" value="1"/>
</dbReference>
<dbReference type="Pfam" id="PF00149">
    <property type="entry name" value="Metallophos"/>
    <property type="match status" value="1"/>
</dbReference>
<dbReference type="OrthoDB" id="45007at2759"/>
<evidence type="ECO:0000256" key="2">
    <source>
        <dbReference type="ARBA" id="ARBA00022801"/>
    </source>
</evidence>
<dbReference type="STRING" id="4795.A0A225VI26"/>
<dbReference type="PANTHER" id="PTHR22953:SF153">
    <property type="entry name" value="PURPLE ACID PHOSPHATASE"/>
    <property type="match status" value="1"/>
</dbReference>
<dbReference type="InterPro" id="IPR008963">
    <property type="entry name" value="Purple_acid_Pase-like_N"/>
</dbReference>
<reference evidence="9" key="1">
    <citation type="submission" date="2017-03" db="EMBL/GenBank/DDBJ databases">
        <title>Phytopthora megakarya and P. palmivora, two closely related causual agents of cacao black pod achieved similar genome size and gene model numbers by different mechanisms.</title>
        <authorList>
            <person name="Ali S."/>
            <person name="Shao J."/>
            <person name="Larry D.J."/>
            <person name="Kronmiller B."/>
            <person name="Shen D."/>
            <person name="Strem M.D."/>
            <person name="Melnick R.L."/>
            <person name="Guiltinan M.J."/>
            <person name="Tyler B.M."/>
            <person name="Meinhardt L.W."/>
            <person name="Bailey B.A."/>
        </authorList>
    </citation>
    <scope>NUCLEOTIDE SEQUENCE [LARGE SCALE GENOMIC DNA]</scope>
    <source>
        <strain evidence="9">zdho120</strain>
    </source>
</reference>
<keyword evidence="9" id="KW-1185">Reference proteome</keyword>
<proteinExistence type="inferred from homology"/>
<dbReference type="PANTHER" id="PTHR22953">
    <property type="entry name" value="ACID PHOSPHATASE RELATED"/>
    <property type="match status" value="1"/>
</dbReference>
<keyword evidence="3" id="KW-0325">Glycoprotein</keyword>
<accession>A0A225VI26</accession>
<sequence>MYPSFCIVVARAQTPLSERVAMLKAVVFVFSVLTVCSAHGAVTLNNTDCIWDSNTCLPSALCEFTGDAAVPCQVKNNVDYYPQQVHLAYAGKNAGTAMTISWATYAKVDESSVWIGHSEDSLELIDSPVTQTSYYHDATYNMFHHHATVSGLTPHTKYFYKVGSKTNDTFTCDVHSFVTARPASDNSTFNMVIYGDFGAGNESKDTLAYVNTLNSDTVDLIYHIGDIGYADDAWLMPDQFDGFFYEKVYNGWMNSMAPVMSSVPYMVLVGNHEYECHSPACAASAERMNMLRNFTAYNSRFHMPSQEVGGTLNMWYSFEHGPIHFTSISSETDYKGEPSNEFADPPRNGHFGNQLAWIEEDLEKADANRANVPWLIVGMHRPLYDVAGCPNGIPADKNAYIQAAFEDLFIKYKVDVVLTGHQHYYERQTPIRNSTAVLDGVSSDFKVYDNPQAPVYIVSGACGTVEGLDTTPDSNNATWNAASNYIDYGFSTLEANRSMLSWKFLNSSNQAVIDEFVMRK</sequence>
<organism evidence="8 9">
    <name type="scientific">Phytophthora megakarya</name>
    <dbReference type="NCBI Taxonomy" id="4795"/>
    <lineage>
        <taxon>Eukaryota</taxon>
        <taxon>Sar</taxon>
        <taxon>Stramenopiles</taxon>
        <taxon>Oomycota</taxon>
        <taxon>Peronosporomycetes</taxon>
        <taxon>Peronosporales</taxon>
        <taxon>Peronosporaceae</taxon>
        <taxon>Phytophthora</taxon>
    </lineage>
</organism>
<feature type="domain" description="Purple acid phosphatase C-terminal" evidence="6">
    <location>
        <begin position="453"/>
        <end position="515"/>
    </location>
</feature>
<dbReference type="EMBL" id="NBNE01005119">
    <property type="protein sequence ID" value="OWZ04160.1"/>
    <property type="molecule type" value="Genomic_DNA"/>
</dbReference>
<dbReference type="InterPro" id="IPR041792">
    <property type="entry name" value="MPP_PAP"/>
</dbReference>
<evidence type="ECO:0000259" key="6">
    <source>
        <dbReference type="Pfam" id="PF14008"/>
    </source>
</evidence>
<protein>
    <recommendedName>
        <fullName evidence="4">Purple acid phosphatase</fullName>
        <ecNumber evidence="4">3.1.3.2</ecNumber>
    </recommendedName>
</protein>
<dbReference type="Proteomes" id="UP000198211">
    <property type="component" value="Unassembled WGS sequence"/>
</dbReference>
<dbReference type="InterPro" id="IPR025733">
    <property type="entry name" value="PAPs_C"/>
</dbReference>
<dbReference type="SUPFAM" id="SSF56300">
    <property type="entry name" value="Metallo-dependent phosphatases"/>
    <property type="match status" value="1"/>
</dbReference>
<dbReference type="InterPro" id="IPR039331">
    <property type="entry name" value="PAPs-like"/>
</dbReference>
<dbReference type="EC" id="3.1.3.2" evidence="4"/>
<dbReference type="CDD" id="cd00839">
    <property type="entry name" value="MPP_PAPs"/>
    <property type="match status" value="1"/>
</dbReference>
<evidence type="ECO:0000313" key="8">
    <source>
        <dbReference type="EMBL" id="OWZ04160.1"/>
    </source>
</evidence>
<comment type="caution">
    <text evidence="8">The sequence shown here is derived from an EMBL/GenBank/DDBJ whole genome shotgun (WGS) entry which is preliminary data.</text>
</comment>
<evidence type="ECO:0000256" key="4">
    <source>
        <dbReference type="RuleBase" id="RU361203"/>
    </source>
</evidence>